<dbReference type="AlphaFoldDB" id="A0A0K1NND4"/>
<protein>
    <submittedName>
        <fullName evidence="1">Uncharacterized protein</fullName>
    </submittedName>
</protein>
<dbReference type="KEGG" id="pfus:ADJ77_12750"/>
<accession>A0A0K1NND4</accession>
<evidence type="ECO:0000313" key="2">
    <source>
        <dbReference type="Proteomes" id="UP000060345"/>
    </source>
</evidence>
<gene>
    <name evidence="1" type="ORF">ADJ77_12750</name>
</gene>
<reference evidence="1 2" key="1">
    <citation type="submission" date="2015-07" db="EMBL/GenBank/DDBJ databases">
        <authorList>
            <person name="Noorani M."/>
        </authorList>
    </citation>
    <scope>NUCLEOTIDE SEQUENCE [LARGE SCALE GENOMIC DNA]</scope>
    <source>
        <strain evidence="1 2">W1435</strain>
    </source>
</reference>
<evidence type="ECO:0000313" key="1">
    <source>
        <dbReference type="EMBL" id="AKU70587.1"/>
    </source>
</evidence>
<dbReference type="STRING" id="1236517.ADJ77_12750"/>
<organism evidence="1 2">
    <name type="scientific">Prevotella fusca JCM 17724</name>
    <dbReference type="NCBI Taxonomy" id="1236517"/>
    <lineage>
        <taxon>Bacteria</taxon>
        <taxon>Pseudomonadati</taxon>
        <taxon>Bacteroidota</taxon>
        <taxon>Bacteroidia</taxon>
        <taxon>Bacteroidales</taxon>
        <taxon>Prevotellaceae</taxon>
        <taxon>Prevotella</taxon>
    </lineage>
</organism>
<proteinExistence type="predicted"/>
<dbReference type="Proteomes" id="UP000060345">
    <property type="component" value="Chromosome 2"/>
</dbReference>
<dbReference type="EMBL" id="CP012075">
    <property type="protein sequence ID" value="AKU70587.1"/>
    <property type="molecule type" value="Genomic_DNA"/>
</dbReference>
<name>A0A0K1NND4_9BACT</name>
<sequence length="113" mass="12897">MDVFQSWALKKLPNPYRANADAVARHSVMEAFRILSLLQLPLWFSYSPLGLGGRVMLRQDQASRRCHHVNVQTSKNITIYEIVSLSNNAAKLRLNPNQPSDHNARLGFKTTFF</sequence>